<evidence type="ECO:0000256" key="3">
    <source>
        <dbReference type="ARBA" id="ARBA00022840"/>
    </source>
</evidence>
<dbReference type="GO" id="GO:0006261">
    <property type="term" value="P:DNA-templated DNA replication"/>
    <property type="evidence" value="ECO:0007669"/>
    <property type="project" value="TreeGrafter"/>
</dbReference>
<sequence>MNNTPNNNTKQSIPWVEKYRPSQFDDIVLDPINRKIFQNILDKNYFPNLLFYGPPGTGKTTTIINIINEYQNKYNQKNKGTVIHLNASDERGIDVIRNQIYQFVKSKNFFDAGLKFVILDEVDYMTKNAQQALKYLLQSSNYNVRFCLICNYISKIDESLKNEFICIRFNQLPSQDIYKFIKNIAINENLDMTDMVIEKIQQIYKSDIRSIINFIQLHQNIKLWDSNIITDSIWEKINDLLLKNNSKKEIIEYINDVSVQFNMDKKNILKNYFNYIIRKKKEIVNAEFLTSVEVIMHSNDSNVEHVINYFISSGQSLSKKN</sequence>
<dbReference type="GO" id="GO:0016887">
    <property type="term" value="F:ATP hydrolysis activity"/>
    <property type="evidence" value="ECO:0007669"/>
    <property type="project" value="InterPro"/>
</dbReference>
<proteinExistence type="predicted"/>
<dbReference type="SMART" id="SM00382">
    <property type="entry name" value="AAA"/>
    <property type="match status" value="1"/>
</dbReference>
<dbReference type="GO" id="GO:0006281">
    <property type="term" value="P:DNA repair"/>
    <property type="evidence" value="ECO:0007669"/>
    <property type="project" value="TreeGrafter"/>
</dbReference>
<dbReference type="GO" id="GO:0003689">
    <property type="term" value="F:DNA clamp loader activity"/>
    <property type="evidence" value="ECO:0007669"/>
    <property type="project" value="TreeGrafter"/>
</dbReference>
<dbReference type="PANTHER" id="PTHR11669:SF20">
    <property type="entry name" value="REPLICATION FACTOR C SUBUNIT 4"/>
    <property type="match status" value="1"/>
</dbReference>
<evidence type="ECO:0000259" key="4">
    <source>
        <dbReference type="SMART" id="SM00382"/>
    </source>
</evidence>
<dbReference type="Gene3D" id="3.40.50.300">
    <property type="entry name" value="P-loop containing nucleotide triphosphate hydrolases"/>
    <property type="match status" value="1"/>
</dbReference>
<organism evidence="5">
    <name type="scientific">viral metagenome</name>
    <dbReference type="NCBI Taxonomy" id="1070528"/>
    <lineage>
        <taxon>unclassified sequences</taxon>
        <taxon>metagenomes</taxon>
        <taxon>organismal metagenomes</taxon>
    </lineage>
</organism>
<dbReference type="SUPFAM" id="SSF52540">
    <property type="entry name" value="P-loop containing nucleoside triphosphate hydrolases"/>
    <property type="match status" value="1"/>
</dbReference>
<protein>
    <recommendedName>
        <fullName evidence="4">AAA+ ATPase domain-containing protein</fullName>
    </recommendedName>
</protein>
<evidence type="ECO:0000256" key="2">
    <source>
        <dbReference type="ARBA" id="ARBA00022741"/>
    </source>
</evidence>
<dbReference type="PANTHER" id="PTHR11669">
    <property type="entry name" value="REPLICATION FACTOR C / DNA POLYMERASE III GAMMA-TAU SUBUNIT"/>
    <property type="match status" value="1"/>
</dbReference>
<keyword evidence="3" id="KW-0067">ATP-binding</keyword>
<dbReference type="Pfam" id="PF00004">
    <property type="entry name" value="AAA"/>
    <property type="match status" value="1"/>
</dbReference>
<keyword evidence="2" id="KW-0547">Nucleotide-binding</keyword>
<dbReference type="CDD" id="cd00009">
    <property type="entry name" value="AAA"/>
    <property type="match status" value="1"/>
</dbReference>
<dbReference type="EMBL" id="MN740389">
    <property type="protein sequence ID" value="QHU03841.1"/>
    <property type="molecule type" value="Genomic_DNA"/>
</dbReference>
<keyword evidence="1" id="KW-0235">DNA replication</keyword>
<name>A0A6C0JFY7_9ZZZZ</name>
<dbReference type="GO" id="GO:0005524">
    <property type="term" value="F:ATP binding"/>
    <property type="evidence" value="ECO:0007669"/>
    <property type="project" value="UniProtKB-KW"/>
</dbReference>
<accession>A0A6C0JFY7</accession>
<evidence type="ECO:0000313" key="5">
    <source>
        <dbReference type="EMBL" id="QHU03841.1"/>
    </source>
</evidence>
<dbReference type="InterPro" id="IPR003593">
    <property type="entry name" value="AAA+_ATPase"/>
</dbReference>
<dbReference type="GO" id="GO:0005663">
    <property type="term" value="C:DNA replication factor C complex"/>
    <property type="evidence" value="ECO:0007669"/>
    <property type="project" value="TreeGrafter"/>
</dbReference>
<dbReference type="InterPro" id="IPR027417">
    <property type="entry name" value="P-loop_NTPase"/>
</dbReference>
<evidence type="ECO:0000256" key="1">
    <source>
        <dbReference type="ARBA" id="ARBA00022705"/>
    </source>
</evidence>
<feature type="domain" description="AAA+ ATPase" evidence="4">
    <location>
        <begin position="45"/>
        <end position="174"/>
    </location>
</feature>
<reference evidence="5" key="1">
    <citation type="journal article" date="2020" name="Nature">
        <title>Giant virus diversity and host interactions through global metagenomics.</title>
        <authorList>
            <person name="Schulz F."/>
            <person name="Roux S."/>
            <person name="Paez-Espino D."/>
            <person name="Jungbluth S."/>
            <person name="Walsh D.A."/>
            <person name="Denef V.J."/>
            <person name="McMahon K.D."/>
            <person name="Konstantinidis K.T."/>
            <person name="Eloe-Fadrosh E.A."/>
            <person name="Kyrpides N.C."/>
            <person name="Woyke T."/>
        </authorList>
    </citation>
    <scope>NUCLEOTIDE SEQUENCE</scope>
    <source>
        <strain evidence="5">GVMAG-M-3300027708-20</strain>
    </source>
</reference>
<dbReference type="Gene3D" id="1.10.8.60">
    <property type="match status" value="1"/>
</dbReference>
<dbReference type="InterPro" id="IPR003959">
    <property type="entry name" value="ATPase_AAA_core"/>
</dbReference>
<dbReference type="AlphaFoldDB" id="A0A6C0JFY7"/>
<dbReference type="InterPro" id="IPR050238">
    <property type="entry name" value="DNA_Rep/Repair_Clamp_Loader"/>
</dbReference>